<dbReference type="Pfam" id="PF13563">
    <property type="entry name" value="2_5_RNA_ligase2"/>
    <property type="match status" value="1"/>
</dbReference>
<evidence type="ECO:0000313" key="2">
    <source>
        <dbReference type="Proteomes" id="UP000548582"/>
    </source>
</evidence>
<dbReference type="Gene3D" id="3.90.1140.10">
    <property type="entry name" value="Cyclic phosphodiesterase"/>
    <property type="match status" value="1"/>
</dbReference>
<reference evidence="1 2" key="1">
    <citation type="submission" date="2020-03" db="EMBL/GenBank/DDBJ databases">
        <authorList>
            <person name="Sun Q."/>
        </authorList>
    </citation>
    <scope>NUCLEOTIDE SEQUENCE [LARGE SCALE GENOMIC DNA]</scope>
    <source>
        <strain evidence="1 2">JC162</strain>
    </source>
</reference>
<keyword evidence="2" id="KW-1185">Reference proteome</keyword>
<dbReference type="PANTHER" id="PTHR36039">
    <property type="match status" value="1"/>
</dbReference>
<dbReference type="EMBL" id="JABBKX010000016">
    <property type="protein sequence ID" value="NMJ44391.1"/>
    <property type="molecule type" value="Genomic_DNA"/>
</dbReference>
<proteinExistence type="predicted"/>
<dbReference type="InterPro" id="IPR009097">
    <property type="entry name" value="Cyclic_Pdiesterase"/>
</dbReference>
<dbReference type="GO" id="GO:0016874">
    <property type="term" value="F:ligase activity"/>
    <property type="evidence" value="ECO:0007669"/>
    <property type="project" value="UniProtKB-KW"/>
</dbReference>
<dbReference type="AlphaFoldDB" id="A0A848EJ25"/>
<keyword evidence="1" id="KW-0436">Ligase</keyword>
<gene>
    <name evidence="1" type="ORF">GWK16_24310</name>
</gene>
<dbReference type="RefSeq" id="WP_170056572.1">
    <property type="nucleotide sequence ID" value="NZ_JABBKX010000016.1"/>
</dbReference>
<organism evidence="1 2">
    <name type="scientific">Neoroseomonas marina</name>
    <dbReference type="NCBI Taxonomy" id="1232220"/>
    <lineage>
        <taxon>Bacteria</taxon>
        <taxon>Pseudomonadati</taxon>
        <taxon>Pseudomonadota</taxon>
        <taxon>Alphaproteobacteria</taxon>
        <taxon>Acetobacterales</taxon>
        <taxon>Acetobacteraceae</taxon>
        <taxon>Neoroseomonas</taxon>
    </lineage>
</organism>
<dbReference type="Proteomes" id="UP000548582">
    <property type="component" value="Unassembled WGS sequence"/>
</dbReference>
<dbReference type="SUPFAM" id="SSF55144">
    <property type="entry name" value="LigT-like"/>
    <property type="match status" value="1"/>
</dbReference>
<comment type="caution">
    <text evidence="1">The sequence shown here is derived from an EMBL/GenBank/DDBJ whole genome shotgun (WGS) entry which is preliminary data.</text>
</comment>
<evidence type="ECO:0000313" key="1">
    <source>
        <dbReference type="EMBL" id="NMJ44391.1"/>
    </source>
</evidence>
<accession>A0A848EJ25</accession>
<dbReference type="PANTHER" id="PTHR36039:SF2">
    <property type="entry name" value="RNA LIGASE_CYCLIC NUCLEOTIDE PHOSPHODIESTERASE FAMILY PROTEIN"/>
    <property type="match status" value="1"/>
</dbReference>
<sequence length="189" mass="19720">MPYAVALRLDAAAAAPIEAMWRALAVAGLHNDSLALGYPPHVTLSIHPDAADPARLRKAVAGCAAQWAAVDVTLAGFGVFAMPLPVLFLAPVVTEALLLRQRALAEVLAGLPGDPHYRPGAWVPHVTLAKGGPAGDPGWLGRALDTLAPLWPALRPARAECLELVHFRPVTVLQSHHLPSGLAHAAASV</sequence>
<protein>
    <submittedName>
        <fullName evidence="1">2'-5' RNA ligase family protein</fullName>
    </submittedName>
</protein>
<name>A0A848EJ25_9PROT</name>